<dbReference type="EMBL" id="BSEV01000007">
    <property type="protein sequence ID" value="GLK10314.1"/>
    <property type="molecule type" value="Genomic_DNA"/>
</dbReference>
<dbReference type="RefSeq" id="WP_271218738.1">
    <property type="nucleotide sequence ID" value="NZ_BAAAVD010000042.1"/>
</dbReference>
<sequence length="143" mass="15835">MIAEQFESPFSAVGRMVVLVDDLDAALAFYRDVLGFTVLHDQSVDGYRYLHVGLPGQRPVGLWLMPVADERERGLVGRQSGGQPLLVLYTDDLDRVGERLREHGVRVWNEQQDAASRSLHFADLYGNTLVAAEVRVPPSVSGS</sequence>
<proteinExistence type="predicted"/>
<name>A0A9W6MDA8_9ACTN</name>
<evidence type="ECO:0000313" key="2">
    <source>
        <dbReference type="EMBL" id="GLK10314.1"/>
    </source>
</evidence>
<dbReference type="InterPro" id="IPR029068">
    <property type="entry name" value="Glyas_Bleomycin-R_OHBP_Dase"/>
</dbReference>
<feature type="domain" description="VOC" evidence="1">
    <location>
        <begin position="12"/>
        <end position="134"/>
    </location>
</feature>
<evidence type="ECO:0000313" key="3">
    <source>
        <dbReference type="Proteomes" id="UP001143474"/>
    </source>
</evidence>
<dbReference type="Gene3D" id="3.10.180.10">
    <property type="entry name" value="2,3-Dihydroxybiphenyl 1,2-Dioxygenase, domain 1"/>
    <property type="match status" value="1"/>
</dbReference>
<keyword evidence="3" id="KW-1185">Reference proteome</keyword>
<dbReference type="Proteomes" id="UP001143474">
    <property type="component" value="Unassembled WGS sequence"/>
</dbReference>
<keyword evidence="2" id="KW-0456">Lyase</keyword>
<dbReference type="Pfam" id="PF00903">
    <property type="entry name" value="Glyoxalase"/>
    <property type="match status" value="1"/>
</dbReference>
<reference evidence="2" key="1">
    <citation type="journal article" date="2014" name="Int. J. Syst. Evol. Microbiol.">
        <title>Complete genome sequence of Corynebacterium casei LMG S-19264T (=DSM 44701T), isolated from a smear-ripened cheese.</title>
        <authorList>
            <consortium name="US DOE Joint Genome Institute (JGI-PGF)"/>
            <person name="Walter F."/>
            <person name="Albersmeier A."/>
            <person name="Kalinowski J."/>
            <person name="Ruckert C."/>
        </authorList>
    </citation>
    <scope>NUCLEOTIDE SEQUENCE</scope>
    <source>
        <strain evidence="2">VKM Ac-2007</strain>
    </source>
</reference>
<dbReference type="InterPro" id="IPR004360">
    <property type="entry name" value="Glyas_Fos-R_dOase_dom"/>
</dbReference>
<dbReference type="InterPro" id="IPR037523">
    <property type="entry name" value="VOC_core"/>
</dbReference>
<evidence type="ECO:0000259" key="1">
    <source>
        <dbReference type="PROSITE" id="PS51819"/>
    </source>
</evidence>
<dbReference type="GO" id="GO:0016829">
    <property type="term" value="F:lyase activity"/>
    <property type="evidence" value="ECO:0007669"/>
    <property type="project" value="UniProtKB-KW"/>
</dbReference>
<comment type="caution">
    <text evidence="2">The sequence shown here is derived from an EMBL/GenBank/DDBJ whole genome shotgun (WGS) entry which is preliminary data.</text>
</comment>
<dbReference type="PANTHER" id="PTHR36437:SF2">
    <property type="entry name" value="GLYOXALASE_BLEOMYCIN RESISTANCE PROTEIN_DIOXYGENASE"/>
    <property type="match status" value="1"/>
</dbReference>
<gene>
    <name evidence="2" type="ORF">GCM10017600_37200</name>
</gene>
<dbReference type="PANTHER" id="PTHR36437">
    <property type="entry name" value="GLYOXALASE/BLEOMYCIN RESISTANCE PROTEIN/DIOXYGENASE"/>
    <property type="match status" value="1"/>
</dbReference>
<accession>A0A9W6MDA8</accession>
<dbReference type="SUPFAM" id="SSF54593">
    <property type="entry name" value="Glyoxalase/Bleomycin resistance protein/Dihydroxybiphenyl dioxygenase"/>
    <property type="match status" value="1"/>
</dbReference>
<dbReference type="PROSITE" id="PS51819">
    <property type="entry name" value="VOC"/>
    <property type="match status" value="1"/>
</dbReference>
<reference evidence="2" key="2">
    <citation type="submission" date="2023-01" db="EMBL/GenBank/DDBJ databases">
        <authorList>
            <person name="Sun Q."/>
            <person name="Evtushenko L."/>
        </authorList>
    </citation>
    <scope>NUCLEOTIDE SEQUENCE</scope>
    <source>
        <strain evidence="2">VKM Ac-2007</strain>
    </source>
</reference>
<organism evidence="2 3">
    <name type="scientific">Streptosporangium carneum</name>
    <dbReference type="NCBI Taxonomy" id="47481"/>
    <lineage>
        <taxon>Bacteria</taxon>
        <taxon>Bacillati</taxon>
        <taxon>Actinomycetota</taxon>
        <taxon>Actinomycetes</taxon>
        <taxon>Streptosporangiales</taxon>
        <taxon>Streptosporangiaceae</taxon>
        <taxon>Streptosporangium</taxon>
    </lineage>
</organism>
<dbReference type="AlphaFoldDB" id="A0A9W6MDA8"/>
<protein>
    <submittedName>
        <fullName evidence="2">Lyase</fullName>
    </submittedName>
</protein>